<dbReference type="InterPro" id="IPR010368">
    <property type="entry name" value="Com_YlbF"/>
</dbReference>
<dbReference type="KEGG" id="vpy:HZI73_15325"/>
<keyword evidence="2" id="KW-1185">Reference proteome</keyword>
<dbReference type="SUPFAM" id="SSF158622">
    <property type="entry name" value="YheA/YmcA-like"/>
    <property type="match status" value="1"/>
</dbReference>
<dbReference type="RefSeq" id="WP_212694258.1">
    <property type="nucleotide sequence ID" value="NZ_CP058649.1"/>
</dbReference>
<name>A0A8J8MLQ6_9FIRM</name>
<dbReference type="AlphaFoldDB" id="A0A8J8MLQ6"/>
<reference evidence="1" key="1">
    <citation type="submission" date="2020-07" db="EMBL/GenBank/DDBJ databases">
        <title>Vallitalea pronyensis genome.</title>
        <authorList>
            <person name="Postec A."/>
        </authorList>
    </citation>
    <scope>NUCLEOTIDE SEQUENCE</scope>
    <source>
        <strain evidence="1">FatNI3</strain>
    </source>
</reference>
<dbReference type="Gene3D" id="1.20.1500.10">
    <property type="entry name" value="YheA/YmcA-like"/>
    <property type="match status" value="1"/>
</dbReference>
<evidence type="ECO:0000313" key="1">
    <source>
        <dbReference type="EMBL" id="QUI23573.1"/>
    </source>
</evidence>
<evidence type="ECO:0000313" key="2">
    <source>
        <dbReference type="Proteomes" id="UP000683246"/>
    </source>
</evidence>
<accession>A0A8J8MLQ6</accession>
<sequence length="111" mass="12889">MNIQQKTREIVQLVQATPDYAKAKSLKAQILRDPRLTRMVKTFQDEQSKLYNRNLPPQQLDAEMKKLVDNFERNSSNTIIGNYASAMQKVQEKVYQINMSILESIDKDLSI</sequence>
<dbReference type="EMBL" id="CP058649">
    <property type="protein sequence ID" value="QUI23573.1"/>
    <property type="molecule type" value="Genomic_DNA"/>
</dbReference>
<protein>
    <submittedName>
        <fullName evidence="1">YlbF family regulator</fullName>
    </submittedName>
</protein>
<dbReference type="Proteomes" id="UP000683246">
    <property type="component" value="Chromosome"/>
</dbReference>
<dbReference type="Pfam" id="PF06133">
    <property type="entry name" value="Com_YlbF"/>
    <property type="match status" value="1"/>
</dbReference>
<proteinExistence type="predicted"/>
<dbReference type="InterPro" id="IPR023378">
    <property type="entry name" value="YheA/YmcA-like_dom_sf"/>
</dbReference>
<organism evidence="1 2">
    <name type="scientific">Vallitalea pronyensis</name>
    <dbReference type="NCBI Taxonomy" id="1348613"/>
    <lineage>
        <taxon>Bacteria</taxon>
        <taxon>Bacillati</taxon>
        <taxon>Bacillota</taxon>
        <taxon>Clostridia</taxon>
        <taxon>Lachnospirales</taxon>
        <taxon>Vallitaleaceae</taxon>
        <taxon>Vallitalea</taxon>
    </lineage>
</organism>
<gene>
    <name evidence="1" type="ORF">HZI73_15325</name>
</gene>